<dbReference type="AlphaFoldDB" id="A0A8G1EDG4"/>
<keyword evidence="2" id="KW-1185">Reference proteome</keyword>
<dbReference type="Proteomes" id="UP000826300">
    <property type="component" value="Chromosome"/>
</dbReference>
<dbReference type="KEGG" id="nsm:JO391_09135"/>
<gene>
    <name evidence="1" type="ORF">JO391_09135</name>
</gene>
<sequence>MQPRIVPALTVTQAEIPGLVAAMRITAYPVVVRSYRAQRGGGFGDQERHPHTWTVLLQVDGAWARVESSRGLVREWGSLDRLERWLRSSGFRSFWLQNELDSDEDDLPPYGFSGLK</sequence>
<evidence type="ECO:0000313" key="1">
    <source>
        <dbReference type="EMBL" id="QYZ71635.1"/>
    </source>
</evidence>
<organism evidence="1 2">
    <name type="scientific">Neotabrizicola shimadae</name>
    <dbReference type="NCBI Taxonomy" id="2807096"/>
    <lineage>
        <taxon>Bacteria</taxon>
        <taxon>Pseudomonadati</taxon>
        <taxon>Pseudomonadota</taxon>
        <taxon>Alphaproteobacteria</taxon>
        <taxon>Rhodobacterales</taxon>
        <taxon>Paracoccaceae</taxon>
        <taxon>Neotabrizicola</taxon>
    </lineage>
</organism>
<name>A0A8G1EDG4_9RHOB</name>
<protein>
    <submittedName>
        <fullName evidence="1">Uncharacterized protein</fullName>
    </submittedName>
</protein>
<dbReference type="RefSeq" id="WP_220664235.1">
    <property type="nucleotide sequence ID" value="NZ_CP069370.1"/>
</dbReference>
<accession>A0A8G1EDG4</accession>
<dbReference type="EMBL" id="CP069370">
    <property type="protein sequence ID" value="QYZ71635.1"/>
    <property type="molecule type" value="Genomic_DNA"/>
</dbReference>
<proteinExistence type="predicted"/>
<reference evidence="1" key="1">
    <citation type="submission" date="2021-02" db="EMBL/GenBank/DDBJ databases">
        <title>Rhodobacter shimadae sp. nov., an aerobic anoxygenic phototrophic bacterium isolated from a hot spring.</title>
        <authorList>
            <person name="Muramatsu S."/>
            <person name="Haruta S."/>
            <person name="Hirose S."/>
            <person name="Hanada S."/>
        </authorList>
    </citation>
    <scope>NUCLEOTIDE SEQUENCE</scope>
    <source>
        <strain evidence="1">N10</strain>
    </source>
</reference>
<evidence type="ECO:0000313" key="2">
    <source>
        <dbReference type="Proteomes" id="UP000826300"/>
    </source>
</evidence>